<keyword evidence="4" id="KW-1185">Reference proteome</keyword>
<evidence type="ECO:0000313" key="4">
    <source>
        <dbReference type="Proteomes" id="UP001197093"/>
    </source>
</evidence>
<evidence type="ECO:0000256" key="1">
    <source>
        <dbReference type="SAM" id="SignalP"/>
    </source>
</evidence>
<feature type="signal peptide" evidence="1">
    <location>
        <begin position="1"/>
        <end position="21"/>
    </location>
</feature>
<dbReference type="Pfam" id="PF00856">
    <property type="entry name" value="SET"/>
    <property type="match status" value="1"/>
</dbReference>
<gene>
    <name evidence="3" type="ORF">NEMBOFW57_000880</name>
</gene>
<dbReference type="SUPFAM" id="SSF82199">
    <property type="entry name" value="SET domain"/>
    <property type="match status" value="1"/>
</dbReference>
<dbReference type="InterPro" id="IPR053185">
    <property type="entry name" value="SET_domain_protein"/>
</dbReference>
<evidence type="ECO:0000259" key="2">
    <source>
        <dbReference type="PROSITE" id="PS50280"/>
    </source>
</evidence>
<protein>
    <recommendedName>
        <fullName evidence="2">SET domain-containing protein</fullName>
    </recommendedName>
</protein>
<dbReference type="InterPro" id="IPR046341">
    <property type="entry name" value="SET_dom_sf"/>
</dbReference>
<comment type="caution">
    <text evidence="3">The sequence shown here is derived from an EMBL/GenBank/DDBJ whole genome shotgun (WGS) entry which is preliminary data.</text>
</comment>
<proteinExistence type="predicted"/>
<dbReference type="PANTHER" id="PTHR47332">
    <property type="entry name" value="SET DOMAIN-CONTAINING PROTEIN 5"/>
    <property type="match status" value="1"/>
</dbReference>
<feature type="domain" description="SET" evidence="2">
    <location>
        <begin position="112"/>
        <end position="270"/>
    </location>
</feature>
<dbReference type="Gene3D" id="2.170.270.10">
    <property type="entry name" value="SET domain"/>
    <property type="match status" value="1"/>
</dbReference>
<dbReference type="PANTHER" id="PTHR47332:SF6">
    <property type="entry name" value="SET DOMAIN-CONTAINING PROTEIN"/>
    <property type="match status" value="1"/>
</dbReference>
<organism evidence="3 4">
    <name type="scientific">Staphylotrichum longicolle</name>
    <dbReference type="NCBI Taxonomy" id="669026"/>
    <lineage>
        <taxon>Eukaryota</taxon>
        <taxon>Fungi</taxon>
        <taxon>Dikarya</taxon>
        <taxon>Ascomycota</taxon>
        <taxon>Pezizomycotina</taxon>
        <taxon>Sordariomycetes</taxon>
        <taxon>Sordariomycetidae</taxon>
        <taxon>Sordariales</taxon>
        <taxon>Chaetomiaceae</taxon>
        <taxon>Staphylotrichum</taxon>
    </lineage>
</organism>
<keyword evidence="1" id="KW-0732">Signal</keyword>
<reference evidence="3" key="1">
    <citation type="submission" date="2023-02" db="EMBL/GenBank/DDBJ databases">
        <authorList>
            <person name="Palmer J.M."/>
        </authorList>
    </citation>
    <scope>NUCLEOTIDE SEQUENCE</scope>
    <source>
        <strain evidence="3">FW57</strain>
    </source>
</reference>
<sequence length="422" mass="46800">MLLTPRTSSALLLLLARPLLASSDLGHTEICGPGASLFSPGGPVCLTDSRDLGGEDSDQPICVFTDTSFAEGRGISLITAPQRANYLATSPAFAEPDTVKSINQDLNQTPPTKYEMREIPGKGMGLIATAHILRGDLIMANTASLMIDYRAFNELSKPQYTALQAHAVDHLPPLHRSLFLNLSAHTPSTSHLTHAELVDAIAATNGFDIDPDDDDADQHNSFFVIFPSIARMNHDCRPNAEYRFDHPTLSQSIHAARDIAPGEELTLSYINPLLSRAQRLAKLQRNWGFACGCPLCTVDDARARESDARIAQIAKLREELRDWGRGERSRACPEMAELLVGLYEMERLWGTMHEAYTLAALEYNAAGDPWTAVKYARMGVEWGIPMLGEGDEDVRELRRLAEDPWEHWSWERRLRERGENAA</sequence>
<feature type="chain" id="PRO_5042188004" description="SET domain-containing protein" evidence="1">
    <location>
        <begin position="22"/>
        <end position="422"/>
    </location>
</feature>
<dbReference type="EMBL" id="JAHCVI010000001">
    <property type="protein sequence ID" value="KAG7290875.1"/>
    <property type="molecule type" value="Genomic_DNA"/>
</dbReference>
<evidence type="ECO:0000313" key="3">
    <source>
        <dbReference type="EMBL" id="KAG7290875.1"/>
    </source>
</evidence>
<dbReference type="CDD" id="cd20071">
    <property type="entry name" value="SET_SMYD"/>
    <property type="match status" value="1"/>
</dbReference>
<name>A0AAD4F0R1_9PEZI</name>
<accession>A0AAD4F0R1</accession>
<dbReference type="AlphaFoldDB" id="A0AAD4F0R1"/>
<dbReference type="InterPro" id="IPR001214">
    <property type="entry name" value="SET_dom"/>
</dbReference>
<dbReference type="PROSITE" id="PS50280">
    <property type="entry name" value="SET"/>
    <property type="match status" value="1"/>
</dbReference>
<dbReference type="SMART" id="SM00317">
    <property type="entry name" value="SET"/>
    <property type="match status" value="1"/>
</dbReference>
<dbReference type="Proteomes" id="UP001197093">
    <property type="component" value="Unassembled WGS sequence"/>
</dbReference>